<name>A0A9X1VD61_9BACT</name>
<feature type="region of interest" description="Disordered" evidence="1">
    <location>
        <begin position="58"/>
        <end position="84"/>
    </location>
</feature>
<dbReference type="AlphaFoldDB" id="A0A9X1VD61"/>
<proteinExistence type="predicted"/>
<sequence length="84" mass="8698">MATNSKKPADKAPTAGDPLFNLHHAEAEAELAKTTGGLGPTTNEYVSTDEEADIDEAIAPRDSQGFVRGENSSNVTGSSAGDHK</sequence>
<feature type="compositionally biased region" description="Polar residues" evidence="1">
    <location>
        <begin position="70"/>
        <end position="84"/>
    </location>
</feature>
<reference evidence="2" key="1">
    <citation type="submission" date="2022-03" db="EMBL/GenBank/DDBJ databases">
        <title>Bacterial whole genome sequence for Hymenobacter sp. DH14.</title>
        <authorList>
            <person name="Le V."/>
        </authorList>
    </citation>
    <scope>NUCLEOTIDE SEQUENCE</scope>
    <source>
        <strain evidence="2">DH14</strain>
    </source>
</reference>
<dbReference type="EMBL" id="JALBGC010000001">
    <property type="protein sequence ID" value="MCI1186522.1"/>
    <property type="molecule type" value="Genomic_DNA"/>
</dbReference>
<dbReference type="Proteomes" id="UP001139193">
    <property type="component" value="Unassembled WGS sequence"/>
</dbReference>
<organism evidence="2 3">
    <name type="scientific">Hymenobacter cyanobacteriorum</name>
    <dbReference type="NCBI Taxonomy" id="2926463"/>
    <lineage>
        <taxon>Bacteria</taxon>
        <taxon>Pseudomonadati</taxon>
        <taxon>Bacteroidota</taxon>
        <taxon>Cytophagia</taxon>
        <taxon>Cytophagales</taxon>
        <taxon>Hymenobacteraceae</taxon>
        <taxon>Hymenobacter</taxon>
    </lineage>
</organism>
<comment type="caution">
    <text evidence="2">The sequence shown here is derived from an EMBL/GenBank/DDBJ whole genome shotgun (WGS) entry which is preliminary data.</text>
</comment>
<keyword evidence="3" id="KW-1185">Reference proteome</keyword>
<evidence type="ECO:0000313" key="2">
    <source>
        <dbReference type="EMBL" id="MCI1186522.1"/>
    </source>
</evidence>
<dbReference type="RefSeq" id="WP_241934794.1">
    <property type="nucleotide sequence ID" value="NZ_JALBGC010000001.1"/>
</dbReference>
<evidence type="ECO:0000256" key="1">
    <source>
        <dbReference type="SAM" id="MobiDB-lite"/>
    </source>
</evidence>
<protein>
    <submittedName>
        <fullName evidence="2">Uncharacterized protein</fullName>
    </submittedName>
</protein>
<gene>
    <name evidence="2" type="ORF">MON38_03770</name>
</gene>
<evidence type="ECO:0000313" key="3">
    <source>
        <dbReference type="Proteomes" id="UP001139193"/>
    </source>
</evidence>
<accession>A0A9X1VD61</accession>